<reference evidence="5" key="1">
    <citation type="journal article" date="2019" name="Int. J. Syst. Evol. Microbiol.">
        <title>Halobacteriovorax valvorus sp. nov., a novel prokaryotic predator isolated from coastal seawater of China.</title>
        <authorList>
            <person name="Chen M.-X."/>
        </authorList>
    </citation>
    <scope>NUCLEOTIDE SEQUENCE [LARGE SCALE GENOMIC DNA]</scope>
    <source>
        <strain evidence="5">BL9</strain>
    </source>
</reference>
<evidence type="ECO:0000256" key="2">
    <source>
        <dbReference type="SAM" id="SignalP"/>
    </source>
</evidence>
<keyword evidence="5" id="KW-1185">Reference proteome</keyword>
<evidence type="ECO:0000259" key="3">
    <source>
        <dbReference type="PROSITE" id="PS51688"/>
    </source>
</evidence>
<organism evidence="4 5">
    <name type="scientific">Halobacteriovorax vibrionivorans</name>
    <dbReference type="NCBI Taxonomy" id="2152716"/>
    <lineage>
        <taxon>Bacteria</taxon>
        <taxon>Pseudomonadati</taxon>
        <taxon>Bdellovibrionota</taxon>
        <taxon>Bacteriovoracia</taxon>
        <taxon>Bacteriovoracales</taxon>
        <taxon>Halobacteriovoraceae</taxon>
        <taxon>Halobacteriovorax</taxon>
    </lineage>
</organism>
<feature type="coiled-coil region" evidence="1">
    <location>
        <begin position="912"/>
        <end position="949"/>
    </location>
</feature>
<dbReference type="PROSITE" id="PS51688">
    <property type="entry name" value="ICA"/>
    <property type="match status" value="1"/>
</dbReference>
<evidence type="ECO:0000256" key="1">
    <source>
        <dbReference type="SAM" id="Coils"/>
    </source>
</evidence>
<dbReference type="PROSITE" id="PS51257">
    <property type="entry name" value="PROKAR_LIPOPROTEIN"/>
    <property type="match status" value="1"/>
</dbReference>
<dbReference type="EMBL" id="QDKL01000004">
    <property type="protein sequence ID" value="RZF20424.1"/>
    <property type="molecule type" value="Genomic_DNA"/>
</dbReference>
<name>A0ABY0IFV6_9BACT</name>
<sequence>MKVNHLVFLFMIMSLIACVPTTNTGRSDVNSSDTTDISKRHQVSLIEVSNNEMTINGTNLSTVTSVKSKYGPQVINFNILSKSNNTLRLSVPNGMKLLSGFIYDLVITDAFGQSTTSISFDVQNDSISTSKIQDGSITNSKLSSLGASSAGQVLQYDGTSWVAVNYTGGSNYLGRIEVDPGGGITQPSISGLNNGDFYVVNDAAPVTGDLNGDGNIETYTAGDIIRFNSITGKWDLQSGSGSYVGPWSVSGSDILRTGTGQVTISENPVAGPAKFNLGRATVNPATAEDSILFNIGGDVPFGITSNWSRAMSFGLRQEQNATMGIFSTTNTNQDQAEYFFIDVDRQGSLDPDFWNNAELYISMDGEVGIGSTPSGSYTFETYGNGRFSTNLDVDGTITAAALIGDGSGITNVNATNMTNTGTTTIRGGGSGTGDVAFQSVTSDYVIYDENGYLSFGHSANSGDYTATAQLDVRSNAADAVGQFYSYGGNQSSINLASSRGTTTAAANTGSGDVLGQFNFGGDVGTGIANSASIRATATEGFSATNLGTQLSFSTTANTTSTLQENMLLTHDGRLLVGNSAIADGSTNTLVVGGDTQINNNVTVAGTSSFANVSMTGSLTQGGTSVFNNTIDVNAVATVDSLVSEGGITNTGLLDNNGNADISGTLLVSGLASLTGGATITGGNLAADTITVNSITGSSTATFGVLTASDRVVATGASNEVVFKGGTDDNFEILVDDSTGIHLGNINTGGSVTSALPISFYTDDAERMKIMGTGNVGIGSAAPTERLHVVGNLRVEGSTDCTLGGGAGATNCTSDKRLKDNVVNIDNALDKIKALNGVEFDWNEKSVSPGKHSIGVIAQDVQRQFPTAVIENSEGWLAVDYAVLVSPLIEAVKELDKNLDMYKTMSEGMSESVIENTRQIASLKEDNEVLKNQVKELKDENKQMKKALCSLNSNFEFCQ</sequence>
<evidence type="ECO:0000313" key="4">
    <source>
        <dbReference type="EMBL" id="RZF20424.1"/>
    </source>
</evidence>
<gene>
    <name evidence="4" type="ORF">DAY19_14780</name>
</gene>
<feature type="chain" id="PRO_5047035454" description="Peptidase S74 domain-containing protein" evidence="2">
    <location>
        <begin position="20"/>
        <end position="958"/>
    </location>
</feature>
<evidence type="ECO:0000313" key="5">
    <source>
        <dbReference type="Proteomes" id="UP000443582"/>
    </source>
</evidence>
<keyword evidence="1" id="KW-0175">Coiled coil</keyword>
<dbReference type="Gene3D" id="1.10.10.10">
    <property type="entry name" value="Winged helix-like DNA-binding domain superfamily/Winged helix DNA-binding domain"/>
    <property type="match status" value="1"/>
</dbReference>
<protein>
    <recommendedName>
        <fullName evidence="3">Peptidase S74 domain-containing protein</fullName>
    </recommendedName>
</protein>
<dbReference type="Proteomes" id="UP000443582">
    <property type="component" value="Unassembled WGS sequence"/>
</dbReference>
<dbReference type="RefSeq" id="WP_115363884.1">
    <property type="nucleotide sequence ID" value="NZ_QDKL01000004.1"/>
</dbReference>
<feature type="domain" description="Peptidase S74" evidence="3">
    <location>
        <begin position="813"/>
        <end position="905"/>
    </location>
</feature>
<accession>A0ABY0IFV6</accession>
<feature type="signal peptide" evidence="2">
    <location>
        <begin position="1"/>
        <end position="19"/>
    </location>
</feature>
<dbReference type="InterPro" id="IPR036388">
    <property type="entry name" value="WH-like_DNA-bd_sf"/>
</dbReference>
<dbReference type="Pfam" id="PF13884">
    <property type="entry name" value="Peptidase_S74"/>
    <property type="match status" value="1"/>
</dbReference>
<comment type="caution">
    <text evidence="4">The sequence shown here is derived from an EMBL/GenBank/DDBJ whole genome shotgun (WGS) entry which is preliminary data.</text>
</comment>
<dbReference type="InterPro" id="IPR030392">
    <property type="entry name" value="S74_ICA"/>
</dbReference>
<keyword evidence="2" id="KW-0732">Signal</keyword>
<proteinExistence type="predicted"/>